<dbReference type="SUPFAM" id="SSF52047">
    <property type="entry name" value="RNI-like"/>
    <property type="match status" value="1"/>
</dbReference>
<dbReference type="InterPro" id="IPR015940">
    <property type="entry name" value="UBA"/>
</dbReference>
<keyword evidence="3" id="KW-1185">Reference proteome</keyword>
<dbReference type="PANTHER" id="PTHR13318">
    <property type="entry name" value="PARTNER OF PAIRED, ISOFORM B-RELATED"/>
    <property type="match status" value="1"/>
</dbReference>
<feature type="compositionally biased region" description="Polar residues" evidence="1">
    <location>
        <begin position="66"/>
        <end position="75"/>
    </location>
</feature>
<dbReference type="EMBL" id="CACRXK020000381">
    <property type="protein sequence ID" value="CAB3981362.1"/>
    <property type="molecule type" value="Genomic_DNA"/>
</dbReference>
<dbReference type="Pfam" id="PF22562">
    <property type="entry name" value="UBA_7"/>
    <property type="match status" value="1"/>
</dbReference>
<evidence type="ECO:0000313" key="3">
    <source>
        <dbReference type="Proteomes" id="UP001152795"/>
    </source>
</evidence>
<reference evidence="2" key="1">
    <citation type="submission" date="2020-04" db="EMBL/GenBank/DDBJ databases">
        <authorList>
            <person name="Alioto T."/>
            <person name="Alioto T."/>
            <person name="Gomez Garrido J."/>
        </authorList>
    </citation>
    <scope>NUCLEOTIDE SEQUENCE</scope>
    <source>
        <strain evidence="2">A484AB</strain>
    </source>
</reference>
<sequence>MAGMVSCEVDTLVATLMSLGFDFDGCQQAIAEGNSTVEAAVEWLLNRGNSKSKTVDKTQDVKSTKNNEPCHSSSTIEDKSDEHVVSRYVTDESQKKAQDEFEQKKRDNIQREAKKRRLIDKQVRQEILQQIKEDRDIANSRRPRGKQEKQSVLEPDVTTTSHAGTSSDFTKNICRLKIRLSSGRNVTETCESCETLLDVITRIKQTYNESDHLDIVQPFPHKTFTGDDLQQSLMTLGLTPGGCLVLKKSSSTTGEQGEYEHHGGEAVKSQGRLEDVQGQDDIESDPDITLPGPDLARSQHIWGAGVTQGGQRDEGREDIPHEGGEDIPHEGEEDIPQQDEIEGGNDIAVPGQDIARHQHVWGAGVSLGRHPYNPHVIVPIIHAESAAEAAEARSRTQTVQHQGKPDTDPISLPSQDVPTLVDTCIKDIAKRLPGHHHPVGSLAPLPQRLCLKIVKHLMKKKTLTPKTLTSFVPCQLQQLVLDHYLYVTNELFHTIRFFKGLTHLSVQSCTVFTDKALEAIAGLKKIIHLDFSNCTQLTNKCLKHLKTHRNLETLKLDNTKVTDEGLCPLFKDSEWNKLHTLSLSKTAVSNITLQALQAKNLNDLHLEQTNVSELQALASLTCLARLNVGGTRITDQSLLCLRNHPSLQKLNLHQTQVTDQGLAHLAGLQLVELCLPNRLNITDVGISYLQDLPLTSMDLTDYVNITDEALRTVAQLTRLTRLSLSKTKISDNGMQLLSGLVSLRELDLERTAVGDDGLDVLSCLGRLEELNLSGTRVTDDGLSSGKLNFLSLLCKLNLSRTNVSDSGVANLQLPELTLLNLDWTLTTEQCRNLLGGCPQLQALRRQNCRTENRLGEM</sequence>
<feature type="compositionally biased region" description="Basic and acidic residues" evidence="1">
    <location>
        <begin position="311"/>
        <end position="330"/>
    </location>
</feature>
<dbReference type="InterPro" id="IPR029071">
    <property type="entry name" value="Ubiquitin-like_domsf"/>
</dbReference>
<proteinExistence type="predicted"/>
<feature type="region of interest" description="Disordered" evidence="1">
    <location>
        <begin position="52"/>
        <end position="83"/>
    </location>
</feature>
<dbReference type="AlphaFoldDB" id="A0A6S7FYS3"/>
<dbReference type="SUPFAM" id="SSF52058">
    <property type="entry name" value="L domain-like"/>
    <property type="match status" value="1"/>
</dbReference>
<feature type="compositionally biased region" description="Basic and acidic residues" evidence="1">
    <location>
        <begin position="258"/>
        <end position="275"/>
    </location>
</feature>
<feature type="region of interest" description="Disordered" evidence="1">
    <location>
        <begin position="388"/>
        <end position="414"/>
    </location>
</feature>
<dbReference type="InterPro" id="IPR009060">
    <property type="entry name" value="UBA-like_sf"/>
</dbReference>
<dbReference type="InterPro" id="IPR001611">
    <property type="entry name" value="Leu-rich_rpt"/>
</dbReference>
<dbReference type="Gene3D" id="3.10.20.90">
    <property type="entry name" value="Phosphatidylinositol 3-kinase Catalytic Subunit, Chain A, domain 1"/>
    <property type="match status" value="1"/>
</dbReference>
<evidence type="ECO:0000313" key="2">
    <source>
        <dbReference type="EMBL" id="CAB3981362.1"/>
    </source>
</evidence>
<dbReference type="PROSITE" id="PS50030">
    <property type="entry name" value="UBA"/>
    <property type="match status" value="1"/>
</dbReference>
<dbReference type="SMART" id="SM00368">
    <property type="entry name" value="LRR_RI"/>
    <property type="match status" value="4"/>
</dbReference>
<dbReference type="OrthoDB" id="10254930at2759"/>
<name>A0A6S7FYS3_PARCT</name>
<feature type="region of interest" description="Disordered" evidence="1">
    <location>
        <begin position="134"/>
        <end position="165"/>
    </location>
</feature>
<protein>
    <submittedName>
        <fullName evidence="2">F-box LRR-repeat 14</fullName>
    </submittedName>
</protein>
<dbReference type="Gene3D" id="1.10.8.10">
    <property type="entry name" value="DNA helicase RuvA subunit, C-terminal domain"/>
    <property type="match status" value="1"/>
</dbReference>
<gene>
    <name evidence="2" type="ORF">PACLA_8A011231</name>
</gene>
<dbReference type="SMART" id="SM00367">
    <property type="entry name" value="LRR_CC"/>
    <property type="match status" value="7"/>
</dbReference>
<dbReference type="PROSITE" id="PS50033">
    <property type="entry name" value="UBX"/>
    <property type="match status" value="1"/>
</dbReference>
<feature type="compositionally biased region" description="Acidic residues" evidence="1">
    <location>
        <begin position="277"/>
        <end position="286"/>
    </location>
</feature>
<dbReference type="GO" id="GO:0031146">
    <property type="term" value="P:SCF-dependent proteasomal ubiquitin-dependent protein catabolic process"/>
    <property type="evidence" value="ECO:0007669"/>
    <property type="project" value="TreeGrafter"/>
</dbReference>
<dbReference type="SUPFAM" id="SSF46934">
    <property type="entry name" value="UBA-like"/>
    <property type="match status" value="1"/>
</dbReference>
<dbReference type="InterPro" id="IPR006553">
    <property type="entry name" value="Leu-rich_rpt_Cys-con_subtyp"/>
</dbReference>
<dbReference type="Gene3D" id="3.80.10.10">
    <property type="entry name" value="Ribonuclease Inhibitor"/>
    <property type="match status" value="3"/>
</dbReference>
<accession>A0A6S7FYS3</accession>
<dbReference type="Pfam" id="PF13516">
    <property type="entry name" value="LRR_6"/>
    <property type="match status" value="3"/>
</dbReference>
<dbReference type="Pfam" id="PF00789">
    <property type="entry name" value="UBX"/>
    <property type="match status" value="1"/>
</dbReference>
<dbReference type="InterPro" id="IPR001012">
    <property type="entry name" value="UBX_dom"/>
</dbReference>
<feature type="compositionally biased region" description="Basic and acidic residues" evidence="1">
    <location>
        <begin position="134"/>
        <end position="151"/>
    </location>
</feature>
<dbReference type="SUPFAM" id="SSF54236">
    <property type="entry name" value="Ubiquitin-like"/>
    <property type="match status" value="1"/>
</dbReference>
<feature type="compositionally biased region" description="Basic and acidic residues" evidence="1">
    <location>
        <begin position="53"/>
        <end position="65"/>
    </location>
</feature>
<organism evidence="2 3">
    <name type="scientific">Paramuricea clavata</name>
    <name type="common">Red gorgonian</name>
    <name type="synonym">Violescent sea-whip</name>
    <dbReference type="NCBI Taxonomy" id="317549"/>
    <lineage>
        <taxon>Eukaryota</taxon>
        <taxon>Metazoa</taxon>
        <taxon>Cnidaria</taxon>
        <taxon>Anthozoa</taxon>
        <taxon>Octocorallia</taxon>
        <taxon>Malacalcyonacea</taxon>
        <taxon>Plexauridae</taxon>
        <taxon>Paramuricea</taxon>
    </lineage>
</organism>
<comment type="caution">
    <text evidence="2">The sequence shown here is derived from an EMBL/GenBank/DDBJ whole genome shotgun (WGS) entry which is preliminary data.</text>
</comment>
<dbReference type="GO" id="GO:0019005">
    <property type="term" value="C:SCF ubiquitin ligase complex"/>
    <property type="evidence" value="ECO:0007669"/>
    <property type="project" value="TreeGrafter"/>
</dbReference>
<feature type="region of interest" description="Disordered" evidence="1">
    <location>
        <begin position="249"/>
        <end position="332"/>
    </location>
</feature>
<dbReference type="Proteomes" id="UP001152795">
    <property type="component" value="Unassembled WGS sequence"/>
</dbReference>
<dbReference type="InterPro" id="IPR032675">
    <property type="entry name" value="LRR_dom_sf"/>
</dbReference>
<dbReference type="SMART" id="SM00166">
    <property type="entry name" value="UBX"/>
    <property type="match status" value="1"/>
</dbReference>
<evidence type="ECO:0000256" key="1">
    <source>
        <dbReference type="SAM" id="MobiDB-lite"/>
    </source>
</evidence>